<evidence type="ECO:0000256" key="1">
    <source>
        <dbReference type="ARBA" id="ARBA00000085"/>
    </source>
</evidence>
<dbReference type="GO" id="GO:0000156">
    <property type="term" value="F:phosphorelay response regulator activity"/>
    <property type="evidence" value="ECO:0007669"/>
    <property type="project" value="TreeGrafter"/>
</dbReference>
<dbReference type="InterPro" id="IPR036890">
    <property type="entry name" value="HATPase_C_sf"/>
</dbReference>
<keyword evidence="16" id="KW-1185">Reference proteome</keyword>
<feature type="domain" description="PAS" evidence="14">
    <location>
        <begin position="28"/>
        <end position="85"/>
    </location>
</feature>
<dbReference type="CDD" id="cd00082">
    <property type="entry name" value="HisKA"/>
    <property type="match status" value="1"/>
</dbReference>
<keyword evidence="8" id="KW-0418">Kinase</keyword>
<keyword evidence="9" id="KW-0067">ATP-binding</keyword>
<dbReference type="GO" id="GO:0016020">
    <property type="term" value="C:membrane"/>
    <property type="evidence" value="ECO:0007669"/>
    <property type="project" value="UniProtKB-SubCell"/>
</dbReference>
<dbReference type="Pfam" id="PF13426">
    <property type="entry name" value="PAS_9"/>
    <property type="match status" value="1"/>
</dbReference>
<evidence type="ECO:0000256" key="4">
    <source>
        <dbReference type="ARBA" id="ARBA00022553"/>
    </source>
</evidence>
<evidence type="ECO:0000256" key="11">
    <source>
        <dbReference type="ARBA" id="ARBA00023012"/>
    </source>
</evidence>
<dbReference type="GO" id="GO:0005524">
    <property type="term" value="F:ATP binding"/>
    <property type="evidence" value="ECO:0007669"/>
    <property type="project" value="UniProtKB-KW"/>
</dbReference>
<keyword evidence="5" id="KW-0808">Transferase</keyword>
<protein>
    <recommendedName>
        <fullName evidence="3">histidine kinase</fullName>
        <ecNumber evidence="3">2.7.13.3</ecNumber>
    </recommendedName>
</protein>
<dbReference type="Gene3D" id="3.30.450.20">
    <property type="entry name" value="PAS domain"/>
    <property type="match status" value="1"/>
</dbReference>
<comment type="catalytic activity">
    <reaction evidence="1">
        <text>ATP + protein L-histidine = ADP + protein N-phospho-L-histidine.</text>
        <dbReference type="EC" id="2.7.13.3"/>
    </reaction>
</comment>
<evidence type="ECO:0000256" key="3">
    <source>
        <dbReference type="ARBA" id="ARBA00012438"/>
    </source>
</evidence>
<dbReference type="Pfam" id="PF00512">
    <property type="entry name" value="HisKA"/>
    <property type="match status" value="1"/>
</dbReference>
<evidence type="ECO:0000256" key="12">
    <source>
        <dbReference type="ARBA" id="ARBA00023136"/>
    </source>
</evidence>
<dbReference type="GO" id="GO:0007234">
    <property type="term" value="P:osmosensory signaling via phosphorelay pathway"/>
    <property type="evidence" value="ECO:0007669"/>
    <property type="project" value="TreeGrafter"/>
</dbReference>
<dbReference type="InterPro" id="IPR035965">
    <property type="entry name" value="PAS-like_dom_sf"/>
</dbReference>
<organism evidence="15 16">
    <name type="scientific">Lysobacter soli</name>
    <dbReference type="NCBI Taxonomy" id="453783"/>
    <lineage>
        <taxon>Bacteria</taxon>
        <taxon>Pseudomonadati</taxon>
        <taxon>Pseudomonadota</taxon>
        <taxon>Gammaproteobacteria</taxon>
        <taxon>Lysobacterales</taxon>
        <taxon>Lysobacteraceae</taxon>
        <taxon>Lysobacter</taxon>
    </lineage>
</organism>
<feature type="domain" description="Histidine kinase" evidence="13">
    <location>
        <begin position="156"/>
        <end position="371"/>
    </location>
</feature>
<dbReference type="RefSeq" id="WP_115842229.1">
    <property type="nucleotide sequence ID" value="NZ_CP183976.1"/>
</dbReference>
<keyword evidence="10" id="KW-1133">Transmembrane helix</keyword>
<keyword evidence="7" id="KW-0547">Nucleotide-binding</keyword>
<evidence type="ECO:0000256" key="8">
    <source>
        <dbReference type="ARBA" id="ARBA00022777"/>
    </source>
</evidence>
<gene>
    <name evidence="15" type="ORF">DX912_09320</name>
</gene>
<reference evidence="15 16" key="1">
    <citation type="submission" date="2018-08" db="EMBL/GenBank/DDBJ databases">
        <title>Lysobacter soli KCTC 22011, whole genome shotgun sequence.</title>
        <authorList>
            <person name="Zhang X."/>
            <person name="Feng G."/>
            <person name="Zhu H."/>
        </authorList>
    </citation>
    <scope>NUCLEOTIDE SEQUENCE [LARGE SCALE GENOMIC DNA]</scope>
    <source>
        <strain evidence="15 16">KCTC 22011</strain>
    </source>
</reference>
<dbReference type="PANTHER" id="PTHR42878:SF7">
    <property type="entry name" value="SENSOR HISTIDINE KINASE GLRK"/>
    <property type="match status" value="1"/>
</dbReference>
<keyword evidence="6" id="KW-0812">Transmembrane</keyword>
<dbReference type="SMART" id="SM00388">
    <property type="entry name" value="HisKA"/>
    <property type="match status" value="1"/>
</dbReference>
<evidence type="ECO:0000259" key="14">
    <source>
        <dbReference type="PROSITE" id="PS50112"/>
    </source>
</evidence>
<dbReference type="EC" id="2.7.13.3" evidence="3"/>
<keyword evidence="4" id="KW-0597">Phosphoprotein</keyword>
<proteinExistence type="predicted"/>
<dbReference type="InterPro" id="IPR000014">
    <property type="entry name" value="PAS"/>
</dbReference>
<dbReference type="SUPFAM" id="SSF55874">
    <property type="entry name" value="ATPase domain of HSP90 chaperone/DNA topoisomerase II/histidine kinase"/>
    <property type="match status" value="1"/>
</dbReference>
<dbReference type="PANTHER" id="PTHR42878">
    <property type="entry name" value="TWO-COMPONENT HISTIDINE KINASE"/>
    <property type="match status" value="1"/>
</dbReference>
<dbReference type="InterPro" id="IPR003594">
    <property type="entry name" value="HATPase_dom"/>
</dbReference>
<dbReference type="Proteomes" id="UP000256829">
    <property type="component" value="Unassembled WGS sequence"/>
</dbReference>
<dbReference type="InterPro" id="IPR004358">
    <property type="entry name" value="Sig_transdc_His_kin-like_C"/>
</dbReference>
<evidence type="ECO:0000256" key="9">
    <source>
        <dbReference type="ARBA" id="ARBA00022840"/>
    </source>
</evidence>
<dbReference type="InterPro" id="IPR050351">
    <property type="entry name" value="BphY/WalK/GraS-like"/>
</dbReference>
<dbReference type="Gene3D" id="1.10.287.130">
    <property type="match status" value="1"/>
</dbReference>
<evidence type="ECO:0000259" key="13">
    <source>
        <dbReference type="PROSITE" id="PS50109"/>
    </source>
</evidence>
<comment type="subcellular location">
    <subcellularLocation>
        <location evidence="2">Membrane</location>
        <topology evidence="2">Multi-pass membrane protein</topology>
    </subcellularLocation>
</comment>
<dbReference type="PRINTS" id="PR00344">
    <property type="entry name" value="BCTRLSENSOR"/>
</dbReference>
<evidence type="ECO:0000256" key="7">
    <source>
        <dbReference type="ARBA" id="ARBA00022741"/>
    </source>
</evidence>
<dbReference type="CDD" id="cd00075">
    <property type="entry name" value="HATPase"/>
    <property type="match status" value="1"/>
</dbReference>
<sequence length="371" mass="40567">MTESPSAAEQTVQQMLWAFASRSNDYAVMLMDNEGVITWANAGAETILGEARGDLVNSPVARFFTRPDVRKGIPEHELEEARLRGTSGNDRWMLRSDRSKFWASGLTISLGNEVGAYTFLKIFRDQTDVRMQLESALKQCTATTQINEGLTASIALLAHELRNPLSGIGLSAAVLASRVNDPVGAPQVDTIVRNVDMAARLIDDLMQHSKVTSKSFALDRSDCSLRDLLQRSAQIALRQMDQEGRDVPVLVPSGDIDMHVDCMRMQQVFVNLIANALRYTPLPGRIWVTGTLIGSDVTVRVSDEGVGIDTAQLEQIFDLFTVPQLQGSKLGLGLGLALVKKIVEMHSGSVQAKSEGLGKGSMFIVRFPAHE</sequence>
<evidence type="ECO:0000256" key="10">
    <source>
        <dbReference type="ARBA" id="ARBA00022989"/>
    </source>
</evidence>
<keyword evidence="12" id="KW-0472">Membrane</keyword>
<evidence type="ECO:0000313" key="16">
    <source>
        <dbReference type="Proteomes" id="UP000256829"/>
    </source>
</evidence>
<dbReference type="InterPro" id="IPR003661">
    <property type="entry name" value="HisK_dim/P_dom"/>
</dbReference>
<dbReference type="Pfam" id="PF02518">
    <property type="entry name" value="HATPase_c"/>
    <property type="match status" value="1"/>
</dbReference>
<dbReference type="SUPFAM" id="SSF55785">
    <property type="entry name" value="PYP-like sensor domain (PAS domain)"/>
    <property type="match status" value="1"/>
</dbReference>
<dbReference type="InterPro" id="IPR005467">
    <property type="entry name" value="His_kinase_dom"/>
</dbReference>
<comment type="caution">
    <text evidence="15">The sequence shown here is derived from an EMBL/GenBank/DDBJ whole genome shotgun (WGS) entry which is preliminary data.</text>
</comment>
<evidence type="ECO:0000256" key="5">
    <source>
        <dbReference type="ARBA" id="ARBA00022679"/>
    </source>
</evidence>
<evidence type="ECO:0000313" key="15">
    <source>
        <dbReference type="EMBL" id="RDY67462.1"/>
    </source>
</evidence>
<dbReference type="GO" id="GO:0000155">
    <property type="term" value="F:phosphorelay sensor kinase activity"/>
    <property type="evidence" value="ECO:0007669"/>
    <property type="project" value="InterPro"/>
</dbReference>
<dbReference type="InterPro" id="IPR036097">
    <property type="entry name" value="HisK_dim/P_sf"/>
</dbReference>
<name>A0A3D8VDF6_9GAMM</name>
<evidence type="ECO:0000256" key="2">
    <source>
        <dbReference type="ARBA" id="ARBA00004141"/>
    </source>
</evidence>
<dbReference type="SMART" id="SM00387">
    <property type="entry name" value="HATPase_c"/>
    <property type="match status" value="1"/>
</dbReference>
<dbReference type="AlphaFoldDB" id="A0A3D8VDF6"/>
<dbReference type="GO" id="GO:0030295">
    <property type="term" value="F:protein kinase activator activity"/>
    <property type="evidence" value="ECO:0007669"/>
    <property type="project" value="TreeGrafter"/>
</dbReference>
<accession>A0A3D8VDF6</accession>
<keyword evidence="11" id="KW-0902">Two-component regulatory system</keyword>
<dbReference type="EMBL" id="QTJR01000005">
    <property type="protein sequence ID" value="RDY67462.1"/>
    <property type="molecule type" value="Genomic_DNA"/>
</dbReference>
<dbReference type="SUPFAM" id="SSF47384">
    <property type="entry name" value="Homodimeric domain of signal transducing histidine kinase"/>
    <property type="match status" value="1"/>
</dbReference>
<dbReference type="Gene3D" id="3.30.565.10">
    <property type="entry name" value="Histidine kinase-like ATPase, C-terminal domain"/>
    <property type="match status" value="1"/>
</dbReference>
<dbReference type="PROSITE" id="PS50112">
    <property type="entry name" value="PAS"/>
    <property type="match status" value="1"/>
</dbReference>
<evidence type="ECO:0000256" key="6">
    <source>
        <dbReference type="ARBA" id="ARBA00022692"/>
    </source>
</evidence>
<dbReference type="PROSITE" id="PS50109">
    <property type="entry name" value="HIS_KIN"/>
    <property type="match status" value="1"/>
</dbReference>
<dbReference type="CDD" id="cd00130">
    <property type="entry name" value="PAS"/>
    <property type="match status" value="1"/>
</dbReference>